<feature type="compositionally biased region" description="Basic and acidic residues" evidence="1">
    <location>
        <begin position="228"/>
        <end position="237"/>
    </location>
</feature>
<keyword evidence="2" id="KW-0812">Transmembrane</keyword>
<name>A0A4S2L308_9HYME</name>
<keyword evidence="2" id="KW-1133">Transmembrane helix</keyword>
<keyword evidence="2" id="KW-0472">Membrane</keyword>
<gene>
    <name evidence="3" type="ORF">DBV15_10050</name>
</gene>
<dbReference type="EMBL" id="QBLH01000576">
    <property type="protein sequence ID" value="TGZ54707.1"/>
    <property type="molecule type" value="Genomic_DNA"/>
</dbReference>
<keyword evidence="4" id="KW-1185">Reference proteome</keyword>
<evidence type="ECO:0000256" key="2">
    <source>
        <dbReference type="SAM" id="Phobius"/>
    </source>
</evidence>
<accession>A0A4S2L308</accession>
<dbReference type="Proteomes" id="UP000310200">
    <property type="component" value="Unassembled WGS sequence"/>
</dbReference>
<proteinExistence type="predicted"/>
<evidence type="ECO:0000313" key="3">
    <source>
        <dbReference type="EMBL" id="TGZ54707.1"/>
    </source>
</evidence>
<evidence type="ECO:0000313" key="4">
    <source>
        <dbReference type="Proteomes" id="UP000310200"/>
    </source>
</evidence>
<protein>
    <submittedName>
        <fullName evidence="3">Uncharacterized protein</fullName>
    </submittedName>
</protein>
<reference evidence="3 4" key="1">
    <citation type="journal article" date="2019" name="Philos. Trans. R. Soc. Lond., B, Biol. Sci.">
        <title>Ant behaviour and brain gene expression of defending hosts depend on the ecological success of the intruding social parasite.</title>
        <authorList>
            <person name="Kaur R."/>
            <person name="Stoldt M."/>
            <person name="Jongepier E."/>
            <person name="Feldmeyer B."/>
            <person name="Menzel F."/>
            <person name="Bornberg-Bauer E."/>
            <person name="Foitzik S."/>
        </authorList>
    </citation>
    <scope>NUCLEOTIDE SEQUENCE [LARGE SCALE GENOMIC DNA]</scope>
    <source>
        <tissue evidence="3">Whole body</tissue>
    </source>
</reference>
<feature type="transmembrane region" description="Helical" evidence="2">
    <location>
        <begin position="373"/>
        <end position="395"/>
    </location>
</feature>
<sequence length="420" mass="46860">MPLASRSLIMPSVTSSAVGVNRFKDDTPFSCVVVQSFHMHALRGNLEKTTKDGPRYLRGRVNGFSNYSEIQGSYTCRAIVRRGKGNAGDYFCRGSAEITEDAKRRPSSKARIAIDVDSRRTQHLMVRTAQHEIEDRKPVDSIVGEEKFAKPRSRLGTAFAQRNVTRPTIFDMQITVKERRSSSVARHRAYIHACISLATKRKVAASHSSSSRLEAPLGVGLGSRRGGHHEGGDFRKVASREPPFSATMRDACYSYDASSHSTGTFVRARRRIGQRRREKEGKGEGKHRQCPRVNGRPVDDRTTLCQSRDESVFSARSIREASRRLLSLPRNPRPMRTHAQKELRLLSFVVTSGASKGQGRVPTWGLTAKGGNLMAMMMTSTATPMFLYLFGFLRVELENACNRLKALALAMMGVTIEVRR</sequence>
<evidence type="ECO:0000256" key="1">
    <source>
        <dbReference type="SAM" id="MobiDB-lite"/>
    </source>
</evidence>
<feature type="region of interest" description="Disordered" evidence="1">
    <location>
        <begin position="272"/>
        <end position="301"/>
    </location>
</feature>
<feature type="compositionally biased region" description="Basic and acidic residues" evidence="1">
    <location>
        <begin position="275"/>
        <end position="287"/>
    </location>
</feature>
<organism evidence="3 4">
    <name type="scientific">Temnothorax longispinosus</name>
    <dbReference type="NCBI Taxonomy" id="300112"/>
    <lineage>
        <taxon>Eukaryota</taxon>
        <taxon>Metazoa</taxon>
        <taxon>Ecdysozoa</taxon>
        <taxon>Arthropoda</taxon>
        <taxon>Hexapoda</taxon>
        <taxon>Insecta</taxon>
        <taxon>Pterygota</taxon>
        <taxon>Neoptera</taxon>
        <taxon>Endopterygota</taxon>
        <taxon>Hymenoptera</taxon>
        <taxon>Apocrita</taxon>
        <taxon>Aculeata</taxon>
        <taxon>Formicoidea</taxon>
        <taxon>Formicidae</taxon>
        <taxon>Myrmicinae</taxon>
        <taxon>Temnothorax</taxon>
    </lineage>
</organism>
<feature type="region of interest" description="Disordered" evidence="1">
    <location>
        <begin position="215"/>
        <end position="237"/>
    </location>
</feature>
<dbReference type="AlphaFoldDB" id="A0A4S2L308"/>
<comment type="caution">
    <text evidence="3">The sequence shown here is derived from an EMBL/GenBank/DDBJ whole genome shotgun (WGS) entry which is preliminary data.</text>
</comment>